<organism evidence="25 26">
    <name type="scientific">Corallincola platygyrae</name>
    <dbReference type="NCBI Taxonomy" id="1193278"/>
    <lineage>
        <taxon>Bacteria</taxon>
        <taxon>Pseudomonadati</taxon>
        <taxon>Pseudomonadota</taxon>
        <taxon>Gammaproteobacteria</taxon>
        <taxon>Alteromonadales</taxon>
        <taxon>Psychromonadaceae</taxon>
        <taxon>Corallincola</taxon>
    </lineage>
</organism>
<keyword evidence="11" id="KW-0472">Membrane</keyword>
<evidence type="ECO:0000256" key="7">
    <source>
        <dbReference type="ARBA" id="ARBA00022801"/>
    </source>
</evidence>
<sequence length="144" mass="15734">MGLPSLPSYEQLKTTHRQCIACGQPAGEQKGLELVFRSFDEGVVRATFYASESHQGYQGLMHGGLVATLLDAAMTHCLFYAGVKALTAELQVRYLSPVVLPVELTVEARRTKQRRGIHWLEAKVYGADVTYANASAKFVSVAGM</sequence>
<keyword evidence="5" id="KW-0963">Cytoplasm</keyword>
<evidence type="ECO:0000256" key="2">
    <source>
        <dbReference type="ARBA" id="ARBA00004496"/>
    </source>
</evidence>
<keyword evidence="26" id="KW-1185">Reference proteome</keyword>
<evidence type="ECO:0000256" key="16">
    <source>
        <dbReference type="ARBA" id="ARBA00038848"/>
    </source>
</evidence>
<dbReference type="InterPro" id="IPR006683">
    <property type="entry name" value="Thioestr_dom"/>
</dbReference>
<evidence type="ECO:0000256" key="6">
    <source>
        <dbReference type="ARBA" id="ARBA00022703"/>
    </source>
</evidence>
<dbReference type="InterPro" id="IPR029069">
    <property type="entry name" value="HotDog_dom_sf"/>
</dbReference>
<evidence type="ECO:0000256" key="12">
    <source>
        <dbReference type="ARBA" id="ARBA00023273"/>
    </source>
</evidence>
<evidence type="ECO:0000256" key="22">
    <source>
        <dbReference type="ARBA" id="ARBA00048074"/>
    </source>
</evidence>
<evidence type="ECO:0000256" key="21">
    <source>
        <dbReference type="ARBA" id="ARBA00047969"/>
    </source>
</evidence>
<evidence type="ECO:0000256" key="13">
    <source>
        <dbReference type="ARBA" id="ARBA00035852"/>
    </source>
</evidence>
<reference evidence="26" key="1">
    <citation type="journal article" date="2019" name="Int. J. Syst. Evol. Microbiol.">
        <title>The Global Catalogue of Microorganisms (GCM) 10K type strain sequencing project: providing services to taxonomists for standard genome sequencing and annotation.</title>
        <authorList>
            <consortium name="The Broad Institute Genomics Platform"/>
            <consortium name="The Broad Institute Genome Sequencing Center for Infectious Disease"/>
            <person name="Wu L."/>
            <person name="Ma J."/>
        </authorList>
    </citation>
    <scope>NUCLEOTIDE SEQUENCE [LARGE SCALE GENOMIC DNA]</scope>
    <source>
        <strain evidence="26">CGMCC 1.10992</strain>
    </source>
</reference>
<evidence type="ECO:0000256" key="10">
    <source>
        <dbReference type="ARBA" id="ARBA00023098"/>
    </source>
</evidence>
<dbReference type="InterPro" id="IPR052365">
    <property type="entry name" value="THEM4/THEM5_acyl-CoA_thioest"/>
</dbReference>
<evidence type="ECO:0000256" key="19">
    <source>
        <dbReference type="ARBA" id="ARBA00047588"/>
    </source>
</evidence>
<keyword evidence="9" id="KW-0809">Transit peptide</keyword>
<evidence type="ECO:0000256" key="5">
    <source>
        <dbReference type="ARBA" id="ARBA00022490"/>
    </source>
</evidence>
<dbReference type="SUPFAM" id="SSF54637">
    <property type="entry name" value="Thioesterase/thiol ester dehydrase-isomerase"/>
    <property type="match status" value="1"/>
</dbReference>
<evidence type="ECO:0000256" key="11">
    <source>
        <dbReference type="ARBA" id="ARBA00023136"/>
    </source>
</evidence>
<keyword evidence="8" id="KW-0276">Fatty acid metabolism</keyword>
<keyword evidence="7 25" id="KW-0378">Hydrolase</keyword>
<dbReference type="CDD" id="cd03443">
    <property type="entry name" value="PaaI_thioesterase"/>
    <property type="match status" value="1"/>
</dbReference>
<keyword evidence="6" id="KW-0053">Apoptosis</keyword>
<evidence type="ECO:0000256" key="9">
    <source>
        <dbReference type="ARBA" id="ARBA00022946"/>
    </source>
</evidence>
<comment type="catalytic activity">
    <reaction evidence="13">
        <text>(5Z,8Z,11Z,14Z)-eicosatetraenoyl-CoA + H2O = (5Z,8Z,11Z,14Z)-eicosatetraenoate + CoA + H(+)</text>
        <dbReference type="Rhea" id="RHEA:40151"/>
        <dbReference type="ChEBI" id="CHEBI:15377"/>
        <dbReference type="ChEBI" id="CHEBI:15378"/>
        <dbReference type="ChEBI" id="CHEBI:32395"/>
        <dbReference type="ChEBI" id="CHEBI:57287"/>
        <dbReference type="ChEBI" id="CHEBI:57368"/>
    </reaction>
    <physiologicalReaction direction="left-to-right" evidence="13">
        <dbReference type="Rhea" id="RHEA:40152"/>
    </physiologicalReaction>
</comment>
<evidence type="ECO:0000313" key="25">
    <source>
        <dbReference type="EMBL" id="MFD2094972.1"/>
    </source>
</evidence>
<evidence type="ECO:0000259" key="24">
    <source>
        <dbReference type="Pfam" id="PF03061"/>
    </source>
</evidence>
<evidence type="ECO:0000256" key="15">
    <source>
        <dbReference type="ARBA" id="ARBA00038456"/>
    </source>
</evidence>
<keyword evidence="12" id="KW-0966">Cell projection</keyword>
<dbReference type="EMBL" id="JBHUHT010000007">
    <property type="protein sequence ID" value="MFD2094972.1"/>
    <property type="molecule type" value="Genomic_DNA"/>
</dbReference>
<comment type="catalytic activity">
    <reaction evidence="20">
        <text>hexadecanoyl-CoA + H2O = hexadecanoate + CoA + H(+)</text>
        <dbReference type="Rhea" id="RHEA:16645"/>
        <dbReference type="ChEBI" id="CHEBI:7896"/>
        <dbReference type="ChEBI" id="CHEBI:15377"/>
        <dbReference type="ChEBI" id="CHEBI:15378"/>
        <dbReference type="ChEBI" id="CHEBI:57287"/>
        <dbReference type="ChEBI" id="CHEBI:57379"/>
        <dbReference type="EC" id="3.1.2.2"/>
    </reaction>
    <physiologicalReaction direction="left-to-right" evidence="20">
        <dbReference type="Rhea" id="RHEA:16646"/>
    </physiologicalReaction>
</comment>
<proteinExistence type="inferred from homology"/>
<keyword evidence="10" id="KW-0443">Lipid metabolism</keyword>
<comment type="catalytic activity">
    <reaction evidence="21">
        <text>decanoyl-CoA + H2O = decanoate + CoA + H(+)</text>
        <dbReference type="Rhea" id="RHEA:40059"/>
        <dbReference type="ChEBI" id="CHEBI:15377"/>
        <dbReference type="ChEBI" id="CHEBI:15378"/>
        <dbReference type="ChEBI" id="CHEBI:27689"/>
        <dbReference type="ChEBI" id="CHEBI:57287"/>
        <dbReference type="ChEBI" id="CHEBI:61430"/>
    </reaction>
    <physiologicalReaction direction="left-to-right" evidence="21">
        <dbReference type="Rhea" id="RHEA:40060"/>
    </physiologicalReaction>
</comment>
<dbReference type="Pfam" id="PF03061">
    <property type="entry name" value="4HBT"/>
    <property type="match status" value="1"/>
</dbReference>
<evidence type="ECO:0000256" key="18">
    <source>
        <dbReference type="ARBA" id="ARBA00043210"/>
    </source>
</evidence>
<evidence type="ECO:0000256" key="14">
    <source>
        <dbReference type="ARBA" id="ARBA00037002"/>
    </source>
</evidence>
<evidence type="ECO:0000256" key="17">
    <source>
        <dbReference type="ARBA" id="ARBA00040123"/>
    </source>
</evidence>
<dbReference type="RefSeq" id="WP_345338021.1">
    <property type="nucleotide sequence ID" value="NZ_BAABLI010000004.1"/>
</dbReference>
<dbReference type="GO" id="GO:0016787">
    <property type="term" value="F:hydrolase activity"/>
    <property type="evidence" value="ECO:0007669"/>
    <property type="project" value="UniProtKB-KW"/>
</dbReference>
<keyword evidence="4" id="KW-1003">Cell membrane</keyword>
<dbReference type="Gene3D" id="3.10.129.10">
    <property type="entry name" value="Hotdog Thioesterase"/>
    <property type="match status" value="1"/>
</dbReference>
<dbReference type="PANTHER" id="PTHR12418">
    <property type="entry name" value="ACYL-COENZYME A THIOESTERASE THEM4"/>
    <property type="match status" value="1"/>
</dbReference>
<evidence type="ECO:0000256" key="1">
    <source>
        <dbReference type="ARBA" id="ARBA00004170"/>
    </source>
</evidence>
<gene>
    <name evidence="25" type="ORF">ACFSJ3_03185</name>
</gene>
<comment type="similarity">
    <text evidence="15">Belongs to the THEM4/THEM5 thioesterase family.</text>
</comment>
<evidence type="ECO:0000256" key="20">
    <source>
        <dbReference type="ARBA" id="ARBA00047734"/>
    </source>
</evidence>
<comment type="catalytic activity">
    <reaction evidence="14">
        <text>(9Z)-octadecenoyl-CoA + H2O = (9Z)-octadecenoate + CoA + H(+)</text>
        <dbReference type="Rhea" id="RHEA:40139"/>
        <dbReference type="ChEBI" id="CHEBI:15377"/>
        <dbReference type="ChEBI" id="CHEBI:15378"/>
        <dbReference type="ChEBI" id="CHEBI:30823"/>
        <dbReference type="ChEBI" id="CHEBI:57287"/>
        <dbReference type="ChEBI" id="CHEBI:57387"/>
    </reaction>
    <physiologicalReaction direction="left-to-right" evidence="14">
        <dbReference type="Rhea" id="RHEA:40140"/>
    </physiologicalReaction>
</comment>
<evidence type="ECO:0000256" key="3">
    <source>
        <dbReference type="ARBA" id="ARBA00004632"/>
    </source>
</evidence>
<dbReference type="Proteomes" id="UP001597380">
    <property type="component" value="Unassembled WGS sequence"/>
</dbReference>
<evidence type="ECO:0000256" key="4">
    <source>
        <dbReference type="ARBA" id="ARBA00022475"/>
    </source>
</evidence>
<dbReference type="PANTHER" id="PTHR12418:SF19">
    <property type="entry name" value="ACYL-COENZYME A THIOESTERASE THEM4"/>
    <property type="match status" value="1"/>
</dbReference>
<comment type="catalytic activity">
    <reaction evidence="23">
        <text>tetradecanoyl-CoA + H2O = tetradecanoate + CoA + H(+)</text>
        <dbReference type="Rhea" id="RHEA:40119"/>
        <dbReference type="ChEBI" id="CHEBI:15377"/>
        <dbReference type="ChEBI" id="CHEBI:15378"/>
        <dbReference type="ChEBI" id="CHEBI:30807"/>
        <dbReference type="ChEBI" id="CHEBI:57287"/>
        <dbReference type="ChEBI" id="CHEBI:57385"/>
    </reaction>
    <physiologicalReaction direction="left-to-right" evidence="23">
        <dbReference type="Rhea" id="RHEA:40120"/>
    </physiologicalReaction>
</comment>
<name>A0ABW4XHL6_9GAMM</name>
<comment type="catalytic activity">
    <reaction evidence="19">
        <text>octanoyl-CoA + H2O = octanoate + CoA + H(+)</text>
        <dbReference type="Rhea" id="RHEA:30143"/>
        <dbReference type="ChEBI" id="CHEBI:15377"/>
        <dbReference type="ChEBI" id="CHEBI:15378"/>
        <dbReference type="ChEBI" id="CHEBI:25646"/>
        <dbReference type="ChEBI" id="CHEBI:57287"/>
        <dbReference type="ChEBI" id="CHEBI:57386"/>
    </reaction>
    <physiologicalReaction direction="left-to-right" evidence="19">
        <dbReference type="Rhea" id="RHEA:30144"/>
    </physiologicalReaction>
</comment>
<comment type="catalytic activity">
    <reaction evidence="22">
        <text>dodecanoyl-CoA + H2O = dodecanoate + CoA + H(+)</text>
        <dbReference type="Rhea" id="RHEA:30135"/>
        <dbReference type="ChEBI" id="CHEBI:15377"/>
        <dbReference type="ChEBI" id="CHEBI:15378"/>
        <dbReference type="ChEBI" id="CHEBI:18262"/>
        <dbReference type="ChEBI" id="CHEBI:57287"/>
        <dbReference type="ChEBI" id="CHEBI:57375"/>
    </reaction>
    <physiologicalReaction direction="left-to-right" evidence="22">
        <dbReference type="Rhea" id="RHEA:30136"/>
    </physiologicalReaction>
</comment>
<comment type="subcellular location">
    <subcellularLocation>
        <location evidence="3">Cell projection</location>
        <location evidence="3">Ruffle membrane</location>
    </subcellularLocation>
    <subcellularLocation>
        <location evidence="2">Cytoplasm</location>
    </subcellularLocation>
    <subcellularLocation>
        <location evidence="1">Membrane</location>
        <topology evidence="1">Peripheral membrane protein</topology>
    </subcellularLocation>
</comment>
<comment type="caution">
    <text evidence="25">The sequence shown here is derived from an EMBL/GenBank/DDBJ whole genome shotgun (WGS) entry which is preliminary data.</text>
</comment>
<accession>A0ABW4XHL6</accession>
<dbReference type="EC" id="3.1.2.2" evidence="16"/>
<feature type="domain" description="Thioesterase" evidence="24">
    <location>
        <begin position="58"/>
        <end position="125"/>
    </location>
</feature>
<evidence type="ECO:0000313" key="26">
    <source>
        <dbReference type="Proteomes" id="UP001597380"/>
    </source>
</evidence>
<evidence type="ECO:0000256" key="23">
    <source>
        <dbReference type="ARBA" id="ARBA00048180"/>
    </source>
</evidence>
<protein>
    <recommendedName>
        <fullName evidence="17">Acyl-coenzyme A thioesterase THEM4</fullName>
        <ecNumber evidence="16">3.1.2.2</ecNumber>
    </recommendedName>
    <alternativeName>
        <fullName evidence="18">Thioesterase superfamily member 4</fullName>
    </alternativeName>
</protein>
<evidence type="ECO:0000256" key="8">
    <source>
        <dbReference type="ARBA" id="ARBA00022832"/>
    </source>
</evidence>